<comment type="similarity">
    <text evidence="1">Belongs to the RMD1/sif2 family.</text>
</comment>
<dbReference type="PANTHER" id="PTHR16255:SF1">
    <property type="entry name" value="REQUIRED FOR MEIOTIC NUCLEAR DIVISION PROTEIN 1 HOMOLOG"/>
    <property type="match status" value="1"/>
</dbReference>
<dbReference type="GeneID" id="16077261"/>
<dbReference type="GO" id="GO:0070131">
    <property type="term" value="P:positive regulation of mitochondrial translation"/>
    <property type="evidence" value="ECO:0007669"/>
    <property type="project" value="TreeGrafter"/>
</dbReference>
<name>F2U1G1_SALR5</name>
<dbReference type="PANTHER" id="PTHR16255">
    <property type="entry name" value="REQUIRED FOR MEIOTIC NUCLEAR DIVISION PROTEIN 1 HOMOLOG"/>
    <property type="match status" value="1"/>
</dbReference>
<organism evidence="4 5">
    <name type="scientific">Salpingoeca rosetta (strain ATCC 50818 / BSB-021)</name>
    <dbReference type="NCBI Taxonomy" id="946362"/>
    <lineage>
        <taxon>Eukaryota</taxon>
        <taxon>Choanoflagellata</taxon>
        <taxon>Craspedida</taxon>
        <taxon>Salpingoecidae</taxon>
        <taxon>Salpingoeca</taxon>
    </lineage>
</organism>
<keyword evidence="5" id="KW-1185">Reference proteome</keyword>
<proteinExistence type="inferred from homology"/>
<sequence>MLSAAACGCYRRVGSQVFGSRHHSLLHVVANTSGASAIRTTGQTRYAHAHAHPPYAVAERRDDGSFGVHAITTAGSYDIASIRSHLNHIQRERERERALHASASADSSTSSANGSRSTNGTSNSAAPWQHEHSIRDTNQHHEQLAPCYTIHELPKDLANSALLVSVQHPAPHQPEASGDTEPGSHLPTQQQQHQQQGAVLAPSTVLNKAFILSSGSIVFWSMTRADMRMVRELCRIGEMHPIKDEQVIEQEHEILSYRITTGKSSTIERGTIFLSTAHRQQPGTTPTSSDTSSSSADEVEEQQDASQLQPVHLDMFAFSHALANSVELGILETELNAYSRNVESIPEAIKDGTKLRLTRSYVLQRYGELLTLRHKLNTSKDLSNFYWDREQLEALYDRTCAFLDVTSRRRLCNERLNYHSELAELLRITLSEQHSTKLEWYIIGLIAVEVMFELYHVFMR</sequence>
<dbReference type="AlphaFoldDB" id="F2U1G1"/>
<protein>
    <recommendedName>
        <fullName evidence="3">DUF155 domain-containing protein</fullName>
    </recommendedName>
</protein>
<dbReference type="STRING" id="946362.F2U1G1"/>
<evidence type="ECO:0000313" key="4">
    <source>
        <dbReference type="EMBL" id="EGD81463.1"/>
    </source>
</evidence>
<evidence type="ECO:0000256" key="2">
    <source>
        <dbReference type="SAM" id="MobiDB-lite"/>
    </source>
</evidence>
<dbReference type="eggNOG" id="KOG2861">
    <property type="taxonomic scope" value="Eukaryota"/>
</dbReference>
<feature type="compositionally biased region" description="Low complexity" evidence="2">
    <location>
        <begin position="101"/>
        <end position="126"/>
    </location>
</feature>
<feature type="compositionally biased region" description="Low complexity" evidence="2">
    <location>
        <begin position="284"/>
        <end position="295"/>
    </location>
</feature>
<dbReference type="Proteomes" id="UP000007799">
    <property type="component" value="Unassembled WGS sequence"/>
</dbReference>
<feature type="region of interest" description="Disordered" evidence="2">
    <location>
        <begin position="90"/>
        <end position="132"/>
    </location>
</feature>
<dbReference type="OrthoDB" id="242766at2759"/>
<dbReference type="EMBL" id="GL832959">
    <property type="protein sequence ID" value="EGD81463.1"/>
    <property type="molecule type" value="Genomic_DNA"/>
</dbReference>
<feature type="region of interest" description="Disordered" evidence="2">
    <location>
        <begin position="169"/>
        <end position="198"/>
    </location>
</feature>
<dbReference type="RefSeq" id="XP_004996667.1">
    <property type="nucleotide sequence ID" value="XM_004996610.1"/>
</dbReference>
<feature type="region of interest" description="Disordered" evidence="2">
    <location>
        <begin position="275"/>
        <end position="304"/>
    </location>
</feature>
<dbReference type="Pfam" id="PF02582">
    <property type="entry name" value="DUF155"/>
    <property type="match status" value="1"/>
</dbReference>
<accession>F2U1G1</accession>
<evidence type="ECO:0000259" key="3">
    <source>
        <dbReference type="Pfam" id="PF02582"/>
    </source>
</evidence>
<dbReference type="GO" id="GO:0005739">
    <property type="term" value="C:mitochondrion"/>
    <property type="evidence" value="ECO:0007669"/>
    <property type="project" value="UniProtKB-ARBA"/>
</dbReference>
<dbReference type="InterPro" id="IPR051624">
    <property type="entry name" value="RMD1/Sad1-interacting"/>
</dbReference>
<feature type="domain" description="DUF155" evidence="3">
    <location>
        <begin position="210"/>
        <end position="413"/>
    </location>
</feature>
<reference evidence="4" key="1">
    <citation type="submission" date="2009-08" db="EMBL/GenBank/DDBJ databases">
        <title>Annotation of Salpingoeca rosetta.</title>
        <authorList>
            <consortium name="The Broad Institute Genome Sequencing Platform"/>
            <person name="Russ C."/>
            <person name="Cuomo C."/>
            <person name="Burger G."/>
            <person name="Gray M.W."/>
            <person name="Holland P.W.H."/>
            <person name="King N."/>
            <person name="Lang F.B.F."/>
            <person name="Roger A.J."/>
            <person name="Ruiz-Trillo I."/>
            <person name="Young S.K."/>
            <person name="Zeng Q."/>
            <person name="Gargeya S."/>
            <person name="Alvarado L."/>
            <person name="Berlin A."/>
            <person name="Chapman S.B."/>
            <person name="Chen Z."/>
            <person name="Freedman E."/>
            <person name="Gellesch M."/>
            <person name="Goldberg J."/>
            <person name="Griggs A."/>
            <person name="Gujja S."/>
            <person name="Heilman E."/>
            <person name="Heiman D."/>
            <person name="Howarth C."/>
            <person name="Mehta T."/>
            <person name="Neiman D."/>
            <person name="Pearson M."/>
            <person name="Roberts A."/>
            <person name="Saif S."/>
            <person name="Shea T."/>
            <person name="Shenoy N."/>
            <person name="Sisk P."/>
            <person name="Stolte C."/>
            <person name="Sykes S."/>
            <person name="White J."/>
            <person name="Yandava C."/>
            <person name="Haas B."/>
            <person name="Nusbaum C."/>
            <person name="Birren B."/>
        </authorList>
    </citation>
    <scope>NUCLEOTIDE SEQUENCE</scope>
    <source>
        <strain evidence="4">ATCC 50818</strain>
    </source>
</reference>
<evidence type="ECO:0000256" key="1">
    <source>
        <dbReference type="ARBA" id="ARBA00008306"/>
    </source>
</evidence>
<gene>
    <name evidence="4" type="ORF">PTSG_02181</name>
</gene>
<dbReference type="KEGG" id="sre:PTSG_02181"/>
<dbReference type="InterPro" id="IPR003734">
    <property type="entry name" value="DUF155"/>
</dbReference>
<feature type="compositionally biased region" description="Basic and acidic residues" evidence="2">
    <location>
        <begin position="90"/>
        <end position="99"/>
    </location>
</feature>
<evidence type="ECO:0000313" key="5">
    <source>
        <dbReference type="Proteomes" id="UP000007799"/>
    </source>
</evidence>
<dbReference type="InParanoid" id="F2U1G1"/>